<keyword evidence="2" id="KW-1185">Reference proteome</keyword>
<dbReference type="AlphaFoldDB" id="A0A9P0HLI5"/>
<evidence type="ECO:0000313" key="1">
    <source>
        <dbReference type="EMBL" id="CAH1403671.1"/>
    </source>
</evidence>
<gene>
    <name evidence="1" type="ORF">NEZAVI_LOCUS12248</name>
</gene>
<evidence type="ECO:0000313" key="2">
    <source>
        <dbReference type="Proteomes" id="UP001152798"/>
    </source>
</evidence>
<protein>
    <submittedName>
        <fullName evidence="1">Uncharacterized protein</fullName>
    </submittedName>
</protein>
<reference evidence="1" key="1">
    <citation type="submission" date="2022-01" db="EMBL/GenBank/DDBJ databases">
        <authorList>
            <person name="King R."/>
        </authorList>
    </citation>
    <scope>NUCLEOTIDE SEQUENCE</scope>
</reference>
<accession>A0A9P0HLI5</accession>
<organism evidence="1 2">
    <name type="scientific">Nezara viridula</name>
    <name type="common">Southern green stink bug</name>
    <name type="synonym">Cimex viridulus</name>
    <dbReference type="NCBI Taxonomy" id="85310"/>
    <lineage>
        <taxon>Eukaryota</taxon>
        <taxon>Metazoa</taxon>
        <taxon>Ecdysozoa</taxon>
        <taxon>Arthropoda</taxon>
        <taxon>Hexapoda</taxon>
        <taxon>Insecta</taxon>
        <taxon>Pterygota</taxon>
        <taxon>Neoptera</taxon>
        <taxon>Paraneoptera</taxon>
        <taxon>Hemiptera</taxon>
        <taxon>Heteroptera</taxon>
        <taxon>Panheteroptera</taxon>
        <taxon>Pentatomomorpha</taxon>
        <taxon>Pentatomoidea</taxon>
        <taxon>Pentatomidae</taxon>
        <taxon>Pentatominae</taxon>
        <taxon>Nezara</taxon>
    </lineage>
</organism>
<dbReference type="Proteomes" id="UP001152798">
    <property type="component" value="Chromosome 5"/>
</dbReference>
<dbReference type="EMBL" id="OV725081">
    <property type="protein sequence ID" value="CAH1403671.1"/>
    <property type="molecule type" value="Genomic_DNA"/>
</dbReference>
<name>A0A9P0HLI5_NEZVI</name>
<proteinExistence type="predicted"/>
<sequence>MPSVFQPLQHDLKDGIADDATELNYSSEGQTDRAHPIAHDKDYRSSKWHRYNKEGSMQQTRPVAIFCPAFVEQHG</sequence>